<gene>
    <name evidence="4" type="primary">xcpT_10</name>
    <name evidence="4" type="ORF">CA12_16690</name>
</gene>
<feature type="domain" description="DUF1559" evidence="3">
    <location>
        <begin position="62"/>
        <end position="359"/>
    </location>
</feature>
<dbReference type="KEGG" id="acaf:CA12_16690"/>
<proteinExistence type="predicted"/>
<feature type="transmembrane region" description="Helical" evidence="2">
    <location>
        <begin position="40"/>
        <end position="61"/>
    </location>
</feature>
<accession>A0A517P887</accession>
<dbReference type="Pfam" id="PF07596">
    <property type="entry name" value="SBP_bac_10"/>
    <property type="match status" value="1"/>
</dbReference>
<protein>
    <submittedName>
        <fullName evidence="4">Type II secretion system protein G</fullName>
    </submittedName>
</protein>
<keyword evidence="2" id="KW-0812">Transmembrane</keyword>
<keyword evidence="5" id="KW-1185">Reference proteome</keyword>
<dbReference type="AlphaFoldDB" id="A0A517P887"/>
<dbReference type="OrthoDB" id="255848at2"/>
<evidence type="ECO:0000313" key="5">
    <source>
        <dbReference type="Proteomes" id="UP000318741"/>
    </source>
</evidence>
<evidence type="ECO:0000313" key="4">
    <source>
        <dbReference type="EMBL" id="QDT15584.1"/>
    </source>
</evidence>
<keyword evidence="2" id="KW-1133">Transmembrane helix</keyword>
<dbReference type="PANTHER" id="PTHR30093">
    <property type="entry name" value="GENERAL SECRETION PATHWAY PROTEIN G"/>
    <property type="match status" value="1"/>
</dbReference>
<dbReference type="NCBIfam" id="TIGR02532">
    <property type="entry name" value="IV_pilin_GFxxxE"/>
    <property type="match status" value="1"/>
</dbReference>
<dbReference type="EMBL" id="CP036265">
    <property type="protein sequence ID" value="QDT15584.1"/>
    <property type="molecule type" value="Genomic_DNA"/>
</dbReference>
<evidence type="ECO:0000256" key="2">
    <source>
        <dbReference type="SAM" id="Phobius"/>
    </source>
</evidence>
<feature type="region of interest" description="Disordered" evidence="1">
    <location>
        <begin position="1"/>
        <end position="32"/>
    </location>
</feature>
<name>A0A517P887_9PLAN</name>
<dbReference type="SUPFAM" id="SSF54523">
    <property type="entry name" value="Pili subunits"/>
    <property type="match status" value="1"/>
</dbReference>
<dbReference type="Pfam" id="PF07963">
    <property type="entry name" value="N_methyl"/>
    <property type="match status" value="1"/>
</dbReference>
<evidence type="ECO:0000259" key="3">
    <source>
        <dbReference type="Pfam" id="PF07596"/>
    </source>
</evidence>
<sequence>MRDCPHCPISVRGPDPDRPTVPRRSRRPGRRRTRRSGFTLIELLVVIAIIAVLASLLLPAVQRSREASRRTQCLNNTKQIVLAVHMFHSGNHHFPEGVDSLDTPCWNGTVPCEPEPPGCSWPKVWGTRTNGAFRLANGLAGPTERYLSVHWGWRRDVLPHLEQRPLYNNAHAQQTALGGKPCLRLTDEPPRTAARNRIPTFVCPSASLPTWEDLPGDVTAERLNGADWGANNYLATAGSRVGTDQNGDGIRLGGVFDVGQTTRLRDVTDGSTNTLLIVEALVGFWAEGTMCCTSYPTAQVAGTGGDPPIFHAGSAGSPDRLADASPDAAFTMPGSWHDDGLNVGFADGRAQLLSYTVDRDLYRRLIERNDGRQVEAP</sequence>
<evidence type="ECO:0000256" key="1">
    <source>
        <dbReference type="SAM" id="MobiDB-lite"/>
    </source>
</evidence>
<organism evidence="4 5">
    <name type="scientific">Alienimonas californiensis</name>
    <dbReference type="NCBI Taxonomy" id="2527989"/>
    <lineage>
        <taxon>Bacteria</taxon>
        <taxon>Pseudomonadati</taxon>
        <taxon>Planctomycetota</taxon>
        <taxon>Planctomycetia</taxon>
        <taxon>Planctomycetales</taxon>
        <taxon>Planctomycetaceae</taxon>
        <taxon>Alienimonas</taxon>
    </lineage>
</organism>
<dbReference type="InterPro" id="IPR011453">
    <property type="entry name" value="DUF1559"/>
</dbReference>
<dbReference type="InterPro" id="IPR045584">
    <property type="entry name" value="Pilin-like"/>
</dbReference>
<dbReference type="Proteomes" id="UP000318741">
    <property type="component" value="Chromosome"/>
</dbReference>
<dbReference type="PROSITE" id="PS00409">
    <property type="entry name" value="PROKAR_NTER_METHYL"/>
    <property type="match status" value="1"/>
</dbReference>
<feature type="compositionally biased region" description="Basic residues" evidence="1">
    <location>
        <begin position="21"/>
        <end position="32"/>
    </location>
</feature>
<dbReference type="PANTHER" id="PTHR30093:SF2">
    <property type="entry name" value="TYPE II SECRETION SYSTEM PROTEIN H"/>
    <property type="match status" value="1"/>
</dbReference>
<keyword evidence="2" id="KW-0472">Membrane</keyword>
<reference evidence="4 5" key="1">
    <citation type="submission" date="2019-02" db="EMBL/GenBank/DDBJ databases">
        <title>Deep-cultivation of Planctomycetes and their phenomic and genomic characterization uncovers novel biology.</title>
        <authorList>
            <person name="Wiegand S."/>
            <person name="Jogler M."/>
            <person name="Boedeker C."/>
            <person name="Pinto D."/>
            <person name="Vollmers J."/>
            <person name="Rivas-Marin E."/>
            <person name="Kohn T."/>
            <person name="Peeters S.H."/>
            <person name="Heuer A."/>
            <person name="Rast P."/>
            <person name="Oberbeckmann S."/>
            <person name="Bunk B."/>
            <person name="Jeske O."/>
            <person name="Meyerdierks A."/>
            <person name="Storesund J.E."/>
            <person name="Kallscheuer N."/>
            <person name="Luecker S."/>
            <person name="Lage O.M."/>
            <person name="Pohl T."/>
            <person name="Merkel B.J."/>
            <person name="Hornburger P."/>
            <person name="Mueller R.-W."/>
            <person name="Bruemmer F."/>
            <person name="Labrenz M."/>
            <person name="Spormann A.M."/>
            <person name="Op den Camp H."/>
            <person name="Overmann J."/>
            <person name="Amann R."/>
            <person name="Jetten M.S.M."/>
            <person name="Mascher T."/>
            <person name="Medema M.H."/>
            <person name="Devos D.P."/>
            <person name="Kaster A.-K."/>
            <person name="Ovreas L."/>
            <person name="Rohde M."/>
            <person name="Galperin M.Y."/>
            <person name="Jogler C."/>
        </authorList>
    </citation>
    <scope>NUCLEOTIDE SEQUENCE [LARGE SCALE GENOMIC DNA]</scope>
    <source>
        <strain evidence="4 5">CA12</strain>
    </source>
</reference>
<dbReference type="Gene3D" id="3.30.700.10">
    <property type="entry name" value="Glycoprotein, Type 4 Pilin"/>
    <property type="match status" value="1"/>
</dbReference>
<dbReference type="InterPro" id="IPR012902">
    <property type="entry name" value="N_methyl_site"/>
</dbReference>